<accession>A0A8S1T7F8</accession>
<keyword evidence="2" id="KW-1185">Reference proteome</keyword>
<sequence>MLSQFWLQIDQQLTYQISNQLRINFNGKSLLQYNQSRLLNLLITEIDILIHSIYMSLILRKDFFKLFEQYDNKRFLKNQLAKKNYGRLFSSCQILK</sequence>
<reference evidence="1" key="1">
    <citation type="submission" date="2021-01" db="EMBL/GenBank/DDBJ databases">
        <authorList>
            <consortium name="Genoscope - CEA"/>
            <person name="William W."/>
        </authorList>
    </citation>
    <scope>NUCLEOTIDE SEQUENCE</scope>
</reference>
<dbReference type="AlphaFoldDB" id="A0A8S1T7F8"/>
<dbReference type="EMBL" id="CAJJDP010000018">
    <property type="protein sequence ID" value="CAD8146592.1"/>
    <property type="molecule type" value="Genomic_DNA"/>
</dbReference>
<protein>
    <submittedName>
        <fullName evidence="1">Uncharacterized protein</fullName>
    </submittedName>
</protein>
<organism evidence="1 2">
    <name type="scientific">Paramecium octaurelia</name>
    <dbReference type="NCBI Taxonomy" id="43137"/>
    <lineage>
        <taxon>Eukaryota</taxon>
        <taxon>Sar</taxon>
        <taxon>Alveolata</taxon>
        <taxon>Ciliophora</taxon>
        <taxon>Intramacronucleata</taxon>
        <taxon>Oligohymenophorea</taxon>
        <taxon>Peniculida</taxon>
        <taxon>Parameciidae</taxon>
        <taxon>Paramecium</taxon>
    </lineage>
</organism>
<evidence type="ECO:0000313" key="1">
    <source>
        <dbReference type="EMBL" id="CAD8146592.1"/>
    </source>
</evidence>
<comment type="caution">
    <text evidence="1">The sequence shown here is derived from an EMBL/GenBank/DDBJ whole genome shotgun (WGS) entry which is preliminary data.</text>
</comment>
<name>A0A8S1T7F8_PAROT</name>
<dbReference type="Proteomes" id="UP000683925">
    <property type="component" value="Unassembled WGS sequence"/>
</dbReference>
<evidence type="ECO:0000313" key="2">
    <source>
        <dbReference type="Proteomes" id="UP000683925"/>
    </source>
</evidence>
<gene>
    <name evidence="1" type="ORF">POCTA_138.1.T0180384</name>
</gene>
<proteinExistence type="predicted"/>